<feature type="region of interest" description="Disordered" evidence="1">
    <location>
        <begin position="124"/>
        <end position="143"/>
    </location>
</feature>
<feature type="compositionally biased region" description="Acidic residues" evidence="1">
    <location>
        <begin position="130"/>
        <end position="142"/>
    </location>
</feature>
<evidence type="ECO:0000256" key="1">
    <source>
        <dbReference type="SAM" id="MobiDB-lite"/>
    </source>
</evidence>
<feature type="region of interest" description="Disordered" evidence="1">
    <location>
        <begin position="1"/>
        <end position="83"/>
    </location>
</feature>
<keyword evidence="3" id="KW-1185">Reference proteome</keyword>
<dbReference type="HOGENOM" id="CLU_423352_0_0_1"/>
<dbReference type="Proteomes" id="UP000030653">
    <property type="component" value="Unassembled WGS sequence"/>
</dbReference>
<feature type="compositionally biased region" description="Basic and acidic residues" evidence="1">
    <location>
        <begin position="49"/>
        <end position="61"/>
    </location>
</feature>
<reference evidence="2 3" key="1">
    <citation type="journal article" date="2012" name="Science">
        <title>The Paleozoic origin of enzymatic lignin decomposition reconstructed from 31 fungal genomes.</title>
        <authorList>
            <person name="Floudas D."/>
            <person name="Binder M."/>
            <person name="Riley R."/>
            <person name="Barry K."/>
            <person name="Blanchette R.A."/>
            <person name="Henrissat B."/>
            <person name="Martinez A.T."/>
            <person name="Otillar R."/>
            <person name="Spatafora J.W."/>
            <person name="Yadav J.S."/>
            <person name="Aerts A."/>
            <person name="Benoit I."/>
            <person name="Boyd A."/>
            <person name="Carlson A."/>
            <person name="Copeland A."/>
            <person name="Coutinho P.M."/>
            <person name="de Vries R.P."/>
            <person name="Ferreira P."/>
            <person name="Findley K."/>
            <person name="Foster B."/>
            <person name="Gaskell J."/>
            <person name="Glotzer D."/>
            <person name="Gorecki P."/>
            <person name="Heitman J."/>
            <person name="Hesse C."/>
            <person name="Hori C."/>
            <person name="Igarashi K."/>
            <person name="Jurgens J.A."/>
            <person name="Kallen N."/>
            <person name="Kersten P."/>
            <person name="Kohler A."/>
            <person name="Kuees U."/>
            <person name="Kumar T.K.A."/>
            <person name="Kuo A."/>
            <person name="LaButti K."/>
            <person name="Larrondo L.F."/>
            <person name="Lindquist E."/>
            <person name="Ling A."/>
            <person name="Lombard V."/>
            <person name="Lucas S."/>
            <person name="Lundell T."/>
            <person name="Martin R."/>
            <person name="McLaughlin D.J."/>
            <person name="Morgenstern I."/>
            <person name="Morin E."/>
            <person name="Murat C."/>
            <person name="Nagy L.G."/>
            <person name="Nolan M."/>
            <person name="Ohm R.A."/>
            <person name="Patyshakuliyeva A."/>
            <person name="Rokas A."/>
            <person name="Ruiz-Duenas F.J."/>
            <person name="Sabat G."/>
            <person name="Salamov A."/>
            <person name="Samejima M."/>
            <person name="Schmutz J."/>
            <person name="Slot J.C."/>
            <person name="St John F."/>
            <person name="Stenlid J."/>
            <person name="Sun H."/>
            <person name="Sun S."/>
            <person name="Syed K."/>
            <person name="Tsang A."/>
            <person name="Wiebenga A."/>
            <person name="Young D."/>
            <person name="Pisabarro A."/>
            <person name="Eastwood D.C."/>
            <person name="Martin F."/>
            <person name="Cullen D."/>
            <person name="Grigoriev I.V."/>
            <person name="Hibbett D.S."/>
        </authorList>
    </citation>
    <scope>NUCLEOTIDE SEQUENCE [LARGE SCALE GENOMIC DNA]</scope>
    <source>
        <strain evidence="2 3">DJM-731 SS1</strain>
    </source>
</reference>
<dbReference type="GeneID" id="63683119"/>
<evidence type="ECO:0000313" key="3">
    <source>
        <dbReference type="Proteomes" id="UP000030653"/>
    </source>
</evidence>
<organism evidence="2 3">
    <name type="scientific">Dacryopinax primogenitus (strain DJM 731)</name>
    <name type="common">Brown rot fungus</name>
    <dbReference type="NCBI Taxonomy" id="1858805"/>
    <lineage>
        <taxon>Eukaryota</taxon>
        <taxon>Fungi</taxon>
        <taxon>Dikarya</taxon>
        <taxon>Basidiomycota</taxon>
        <taxon>Agaricomycotina</taxon>
        <taxon>Dacrymycetes</taxon>
        <taxon>Dacrymycetales</taxon>
        <taxon>Dacrymycetaceae</taxon>
        <taxon>Dacryopinax</taxon>
    </lineage>
</organism>
<dbReference type="RefSeq" id="XP_040631029.1">
    <property type="nucleotide sequence ID" value="XM_040768057.1"/>
</dbReference>
<accession>M5G7I5</accession>
<dbReference type="EMBL" id="JH795858">
    <property type="protein sequence ID" value="EJU04135.1"/>
    <property type="molecule type" value="Genomic_DNA"/>
</dbReference>
<dbReference type="AlphaFoldDB" id="M5G7I5"/>
<proteinExistence type="predicted"/>
<feature type="compositionally biased region" description="Low complexity" evidence="1">
    <location>
        <begin position="8"/>
        <end position="31"/>
    </location>
</feature>
<sequence>MAPSSTRAASIKKPSSAKTKPKASSNKKTSAMDTKKGLRAQKAAGKKTQLKELVDLLHDELTEPEEEDPPATPEPEPLTELPVPNAKLVSTKMTPLKKVFAPPLKTLTPKSRVSLARSSTWIEKELESHEEPEEEQEPEMTTEECAIGEGGKAKDESLKESHVKETTVELMDSEEEEEQPRKGLSKILNMVPPFGADLNTWRANGGMSKFRIKLIKFLSRHSKRRYWLAVPSTAASFMGPAFHVQWHVKMEWVEGDQKAVVGRDDKPPFNTWALRHQMELEATLAGNKEPDEGLKSVIKAEEKAWNALSMAEQAQHLLDILPCRHTTEWASKGKTTLVHTPMKPTSACVHPKTTVVMEIPTQCSQLRVSVSAAASLPPLLSKSPSMVESTLAPDDKKAKVGKKLKNFSKELRALAAKAEPDLLPMSDGISPFDLQAFCALDGTTKATWMSPEFDILLNLDYLHGTRLSIMDICLLPVWLVLYFTKMFWVLCKNPIPCNMCGSNKVGQQCTGSWNHLMTDWKSKLKQIGCSCDLCWCKGYSCSFIMCNKETAGESSKAAGSKCKAMVNLTGDDSKKPNKRAKSSTVKMESELAFTIPDAVMRMVMAWRDADSPMFLKFSGTFHKFLSFLFWSLFSCVSDSAVPPLPHP</sequence>
<name>M5G7I5_DACPD</name>
<evidence type="ECO:0000313" key="2">
    <source>
        <dbReference type="EMBL" id="EJU04135.1"/>
    </source>
</evidence>
<protein>
    <submittedName>
        <fullName evidence="2">Uncharacterized protein</fullName>
    </submittedName>
</protein>
<gene>
    <name evidence="2" type="ORF">DACRYDRAFT_105203</name>
</gene>